<evidence type="ECO:0000259" key="2">
    <source>
        <dbReference type="PROSITE" id="PS50048"/>
    </source>
</evidence>
<name>A0ABR0BI41_PURLI</name>
<dbReference type="SUPFAM" id="SSF57701">
    <property type="entry name" value="Zn2/Cys6 DNA-binding domain"/>
    <property type="match status" value="1"/>
</dbReference>
<dbReference type="PROSITE" id="PS50048">
    <property type="entry name" value="ZN2_CY6_FUNGAL_2"/>
    <property type="match status" value="1"/>
</dbReference>
<dbReference type="InterPro" id="IPR036864">
    <property type="entry name" value="Zn2-C6_fun-type_DNA-bd_sf"/>
</dbReference>
<protein>
    <submittedName>
        <fullName evidence="3">Transcriptional regulator family: Fungal Specific TF</fullName>
    </submittedName>
</protein>
<gene>
    <name evidence="3" type="ORF">Purlil1_11998</name>
</gene>
<dbReference type="Proteomes" id="UP001287286">
    <property type="component" value="Unassembled WGS sequence"/>
</dbReference>
<feature type="domain" description="Zn(2)-C6 fungal-type" evidence="2">
    <location>
        <begin position="7"/>
        <end position="39"/>
    </location>
</feature>
<evidence type="ECO:0000313" key="4">
    <source>
        <dbReference type="Proteomes" id="UP001287286"/>
    </source>
</evidence>
<dbReference type="CDD" id="cd00067">
    <property type="entry name" value="GAL4"/>
    <property type="match status" value="1"/>
</dbReference>
<dbReference type="EMBL" id="JAWRVI010000084">
    <property type="protein sequence ID" value="KAK4078427.1"/>
    <property type="molecule type" value="Genomic_DNA"/>
</dbReference>
<dbReference type="InterPro" id="IPR001138">
    <property type="entry name" value="Zn2Cys6_DnaBD"/>
</dbReference>
<proteinExistence type="predicted"/>
<dbReference type="PROSITE" id="PS00463">
    <property type="entry name" value="ZN2_CY6_FUNGAL_1"/>
    <property type="match status" value="1"/>
</dbReference>
<organism evidence="3 4">
    <name type="scientific">Purpureocillium lilacinum</name>
    <name type="common">Paecilomyces lilacinus</name>
    <dbReference type="NCBI Taxonomy" id="33203"/>
    <lineage>
        <taxon>Eukaryota</taxon>
        <taxon>Fungi</taxon>
        <taxon>Dikarya</taxon>
        <taxon>Ascomycota</taxon>
        <taxon>Pezizomycotina</taxon>
        <taxon>Sordariomycetes</taxon>
        <taxon>Hypocreomycetidae</taxon>
        <taxon>Hypocreales</taxon>
        <taxon>Ophiocordycipitaceae</taxon>
        <taxon>Purpureocillium</taxon>
    </lineage>
</organism>
<reference evidence="3 4" key="1">
    <citation type="journal article" date="2024" name="Microbiol. Resour. Announc.">
        <title>Genome annotations for the ascomycete fungi Trichoderma harzianum, Trichoderma aggressivum, and Purpureocillium lilacinum.</title>
        <authorList>
            <person name="Beijen E.P.W."/>
            <person name="Ohm R.A."/>
        </authorList>
    </citation>
    <scope>NUCLEOTIDE SEQUENCE [LARGE SCALE GENOMIC DNA]</scope>
    <source>
        <strain evidence="3 4">CBS 150709</strain>
    </source>
</reference>
<accession>A0ABR0BI41</accession>
<keyword evidence="1" id="KW-0539">Nucleus</keyword>
<evidence type="ECO:0000313" key="3">
    <source>
        <dbReference type="EMBL" id="KAK4078427.1"/>
    </source>
</evidence>
<sequence length="687" mass="75488">MDELRQACDRCHDKKLRCPKMPGSPSCGRCEKARVPCVFSPPTRPLRASVHPALLDWALFQDPEPPCIPNELNGACQDSLPSLSTALAPPTETTRLAELLVALDRIWRFFSAEKLHDLQGQLQARADLVGGDTDLRRALEELLSHAQTLSGLYVDVFRLVATADVGGPEAPRAQAPHPPLDHATLNVLVATHLRYLDVLDCLVVFARVCASMAPLLPTDYDPDFDVPEIRVGSFVAPKSAAASIFISMLVDLQILLLERSRKLQGSLPLTGPDASREVEILRLQMESLTDRADDSLGEMKKLKEHLIRAGAIRRQRVAHCGTELQQVARYQYRAALQRTVAGRGNDGHNCDTLADATAKETDGDATAAEFECKCRNSRGSGVHDSYVCWLPLLVRACCGYAGWLSRLRETRLDKLTGTLVEPTGPPNKADVEACFGSQGRGSSIGLARLAPDRWPSGAPSHFHGTQRERRYFQSQERLCMPMCFERVRKGLARACSATCRRRQMAIQVHGLAWQAPSLTTPVALAFDHDLLCRISVNQDDRQSCPYSDSRRCRPRKSSRARVSRCTQVFGCAGFTYPAPIHTHSANRETTGAAQQSIQAYQSAPGRAAAKSAFPSLSNLTVDSTSHLFRAITVVQGQCRPALRIGMPPPPTVGALQTRQTHLPFPPWRRDLVESLGPPAKMVGRPPH</sequence>
<dbReference type="SMART" id="SM00066">
    <property type="entry name" value="GAL4"/>
    <property type="match status" value="1"/>
</dbReference>
<dbReference type="Gene3D" id="4.10.240.10">
    <property type="entry name" value="Zn(2)-C6 fungal-type DNA-binding domain"/>
    <property type="match status" value="1"/>
</dbReference>
<evidence type="ECO:0000256" key="1">
    <source>
        <dbReference type="ARBA" id="ARBA00023242"/>
    </source>
</evidence>
<keyword evidence="4" id="KW-1185">Reference proteome</keyword>
<dbReference type="Pfam" id="PF00172">
    <property type="entry name" value="Zn_clus"/>
    <property type="match status" value="1"/>
</dbReference>
<comment type="caution">
    <text evidence="3">The sequence shown here is derived from an EMBL/GenBank/DDBJ whole genome shotgun (WGS) entry which is preliminary data.</text>
</comment>